<evidence type="ECO:0000313" key="9">
    <source>
        <dbReference type="Proteomes" id="UP000011083"/>
    </source>
</evidence>
<sequence length="172" mass="19437">MEASRRGVIPEDVQTTISTLEKAVSDVEKHIESYLKTSVDEITNDLSTEDGARLSVLLAYALNTLFYIYLKTQGVDPADHPVKDEIERVKEYIQKLKQLTQPKETPSMVLDKQAANRFIQHAVNSANAENERSEAAREEKKENKRKAPKKKEKGGKNKKSSKAKSPKKKLKN</sequence>
<keyword evidence="3 6" id="KW-0698">rRNA processing</keyword>
<dbReference type="GO" id="GO:0003723">
    <property type="term" value="F:RNA binding"/>
    <property type="evidence" value="ECO:0007669"/>
    <property type="project" value="UniProtKB-UniRule"/>
</dbReference>
<evidence type="ECO:0000256" key="1">
    <source>
        <dbReference type="ARBA" id="ARBA00004123"/>
    </source>
</evidence>
<reference evidence="8 9" key="1">
    <citation type="journal article" date="2013" name="Genome Biol.">
        <title>Genome of Acanthamoeba castellanii highlights extensive lateral gene transfer and early evolution of tyrosine kinase signaling.</title>
        <authorList>
            <person name="Clarke M."/>
            <person name="Lohan A.J."/>
            <person name="Liu B."/>
            <person name="Lagkouvardos I."/>
            <person name="Roy S."/>
            <person name="Zafar N."/>
            <person name="Bertelli C."/>
            <person name="Schilde C."/>
            <person name="Kianianmomeni A."/>
            <person name="Burglin T.R."/>
            <person name="Frech C."/>
            <person name="Turcotte B."/>
            <person name="Kopec K.O."/>
            <person name="Synnott J.M."/>
            <person name="Choo C."/>
            <person name="Paponov I."/>
            <person name="Finkler A."/>
            <person name="Soon Heng Tan C."/>
            <person name="Hutchins A.P."/>
            <person name="Weinmeier T."/>
            <person name="Rattei T."/>
            <person name="Chu J.S."/>
            <person name="Gimenez G."/>
            <person name="Irimia M."/>
            <person name="Rigden D.J."/>
            <person name="Fitzpatrick D.A."/>
            <person name="Lorenzo-Morales J."/>
            <person name="Bateman A."/>
            <person name="Chiu C.H."/>
            <person name="Tang P."/>
            <person name="Hegemann P."/>
            <person name="Fromm H."/>
            <person name="Raoult D."/>
            <person name="Greub G."/>
            <person name="Miranda-Saavedra D."/>
            <person name="Chen N."/>
            <person name="Nash P."/>
            <person name="Ginger M.L."/>
            <person name="Horn M."/>
            <person name="Schaap P."/>
            <person name="Caler L."/>
            <person name="Loftus B."/>
        </authorList>
    </citation>
    <scope>NUCLEOTIDE SEQUENCE [LARGE SCALE GENOMIC DNA]</scope>
    <source>
        <strain evidence="8 9">Neff</strain>
    </source>
</reference>
<dbReference type="GO" id="GO:0003677">
    <property type="term" value="F:DNA binding"/>
    <property type="evidence" value="ECO:0007669"/>
    <property type="project" value="UniProtKB-KW"/>
</dbReference>
<dbReference type="OMA" id="KRCQNIC"/>
<keyword evidence="6" id="KW-0238">DNA-binding</keyword>
<dbReference type="InterPro" id="IPR011082">
    <property type="entry name" value="Exosome-assoc_fac/DNA_repair"/>
</dbReference>
<evidence type="ECO:0000256" key="6">
    <source>
        <dbReference type="RuleBase" id="RU368003"/>
    </source>
</evidence>
<gene>
    <name evidence="8" type="ORF">ACA1_287750</name>
</gene>
<protein>
    <recommendedName>
        <fullName evidence="6">Nuclear nucleic acid-binding protein C1D</fullName>
    </recommendedName>
</protein>
<evidence type="ECO:0000256" key="5">
    <source>
        <dbReference type="ARBA" id="ARBA00023242"/>
    </source>
</evidence>
<dbReference type="STRING" id="1257118.L8HHM1"/>
<organism evidence="8 9">
    <name type="scientific">Acanthamoeba castellanii (strain ATCC 30010 / Neff)</name>
    <dbReference type="NCBI Taxonomy" id="1257118"/>
    <lineage>
        <taxon>Eukaryota</taxon>
        <taxon>Amoebozoa</taxon>
        <taxon>Discosea</taxon>
        <taxon>Longamoebia</taxon>
        <taxon>Centramoebida</taxon>
        <taxon>Acanthamoebidae</taxon>
        <taxon>Acanthamoeba</taxon>
    </lineage>
</organism>
<accession>L8HHM1</accession>
<dbReference type="AlphaFoldDB" id="L8HHM1"/>
<dbReference type="GO" id="GO:0000460">
    <property type="term" value="P:maturation of 5.8S rRNA"/>
    <property type="evidence" value="ECO:0007669"/>
    <property type="project" value="TreeGrafter"/>
</dbReference>
<evidence type="ECO:0000313" key="8">
    <source>
        <dbReference type="EMBL" id="ELR25074.1"/>
    </source>
</evidence>
<dbReference type="EMBL" id="KB007805">
    <property type="protein sequence ID" value="ELR25074.1"/>
    <property type="molecule type" value="Genomic_DNA"/>
</dbReference>
<dbReference type="GO" id="GO:0005737">
    <property type="term" value="C:cytoplasm"/>
    <property type="evidence" value="ECO:0007669"/>
    <property type="project" value="UniProtKB-SubCell"/>
</dbReference>
<comment type="subcellular location">
    <subcellularLocation>
        <location evidence="6">Cytoplasm</location>
    </subcellularLocation>
    <subcellularLocation>
        <location evidence="6">Nucleus</location>
        <location evidence="6">Nucleolus</location>
    </subcellularLocation>
    <subcellularLocation>
        <location evidence="1 6">Nucleus</location>
    </subcellularLocation>
</comment>
<dbReference type="Pfam" id="PF04000">
    <property type="entry name" value="Sas10_Utp3"/>
    <property type="match status" value="1"/>
</dbReference>
<proteinExistence type="inferred from homology"/>
<dbReference type="OrthoDB" id="1421013at2759"/>
<keyword evidence="4 6" id="KW-0694">RNA-binding</keyword>
<dbReference type="GO" id="GO:0000178">
    <property type="term" value="C:exosome (RNase complex)"/>
    <property type="evidence" value="ECO:0007669"/>
    <property type="project" value="TreeGrafter"/>
</dbReference>
<evidence type="ECO:0000256" key="4">
    <source>
        <dbReference type="ARBA" id="ARBA00022884"/>
    </source>
</evidence>
<feature type="region of interest" description="Disordered" evidence="7">
    <location>
        <begin position="120"/>
        <end position="172"/>
    </location>
</feature>
<keyword evidence="6" id="KW-0963">Cytoplasm</keyword>
<dbReference type="VEuPathDB" id="AmoebaDB:ACA1_287750"/>
<dbReference type="RefSeq" id="XP_004367829.1">
    <property type="nucleotide sequence ID" value="XM_004367772.1"/>
</dbReference>
<dbReference type="InterPro" id="IPR007146">
    <property type="entry name" value="Sas10/Utp3/C1D"/>
</dbReference>
<dbReference type="GO" id="GO:0005730">
    <property type="term" value="C:nucleolus"/>
    <property type="evidence" value="ECO:0007669"/>
    <property type="project" value="UniProtKB-SubCell"/>
</dbReference>
<dbReference type="KEGG" id="acan:ACA1_287750"/>
<dbReference type="PANTHER" id="PTHR15341:SF3">
    <property type="entry name" value="NUCLEAR NUCLEIC ACID-BINDING PROTEIN C1D"/>
    <property type="match status" value="1"/>
</dbReference>
<keyword evidence="9" id="KW-1185">Reference proteome</keyword>
<dbReference type="GeneID" id="14926117"/>
<dbReference type="Proteomes" id="UP000011083">
    <property type="component" value="Unassembled WGS sequence"/>
</dbReference>
<feature type="compositionally biased region" description="Basic residues" evidence="7">
    <location>
        <begin position="143"/>
        <end position="172"/>
    </location>
</feature>
<keyword evidence="5 6" id="KW-0539">Nucleus</keyword>
<comment type="function">
    <text evidence="6">Plays a role in the recruitment of the exosome to pre-rRNA to mediate the 3'-5' end processing of the 5.8S rRNA.</text>
</comment>
<evidence type="ECO:0000256" key="7">
    <source>
        <dbReference type="SAM" id="MobiDB-lite"/>
    </source>
</evidence>
<name>L8HHM1_ACACF</name>
<dbReference type="PANTHER" id="PTHR15341">
    <property type="entry name" value="SUN-COR STEROID HORMONE RECEPTOR CO-REPRESSOR"/>
    <property type="match status" value="1"/>
</dbReference>
<comment type="subunit">
    <text evidence="6">Monomer and homodimer.</text>
</comment>
<feature type="compositionally biased region" description="Basic and acidic residues" evidence="7">
    <location>
        <begin position="129"/>
        <end position="142"/>
    </location>
</feature>
<evidence type="ECO:0000256" key="2">
    <source>
        <dbReference type="ARBA" id="ARBA00009154"/>
    </source>
</evidence>
<dbReference type="GO" id="GO:0010468">
    <property type="term" value="P:regulation of gene expression"/>
    <property type="evidence" value="ECO:0007669"/>
    <property type="project" value="TreeGrafter"/>
</dbReference>
<evidence type="ECO:0000256" key="3">
    <source>
        <dbReference type="ARBA" id="ARBA00022552"/>
    </source>
</evidence>
<comment type="similarity">
    <text evidence="2 6">Belongs to the C1D family.</text>
</comment>